<sequence length="109" mass="11393">MATRDMQTPSPGGTQLTFYSAASGDKIRGLRNKPGRMFVNNASGGSINITFSPPGSTSYGSTNPTKVVPCAAGAITEITLLPEYRDATDGYNIAVAWSATSSVTWAVSR</sequence>
<organism evidence="1 2">
    <name type="scientific">Sphaerisporangium aureirubrum</name>
    <dbReference type="NCBI Taxonomy" id="1544736"/>
    <lineage>
        <taxon>Bacteria</taxon>
        <taxon>Bacillati</taxon>
        <taxon>Actinomycetota</taxon>
        <taxon>Actinomycetes</taxon>
        <taxon>Streptosporangiales</taxon>
        <taxon>Streptosporangiaceae</taxon>
        <taxon>Sphaerisporangium</taxon>
    </lineage>
</organism>
<dbReference type="RefSeq" id="WP_380748205.1">
    <property type="nucleotide sequence ID" value="NZ_JBHSRF010000007.1"/>
</dbReference>
<name>A0ABW1ND78_9ACTN</name>
<proteinExistence type="predicted"/>
<accession>A0ABW1ND78</accession>
<protein>
    <recommendedName>
        <fullName evidence="3">H-type lectin domain-containing protein</fullName>
    </recommendedName>
</protein>
<keyword evidence="2" id="KW-1185">Reference proteome</keyword>
<comment type="caution">
    <text evidence="1">The sequence shown here is derived from an EMBL/GenBank/DDBJ whole genome shotgun (WGS) entry which is preliminary data.</text>
</comment>
<evidence type="ECO:0008006" key="3">
    <source>
        <dbReference type="Google" id="ProtNLM"/>
    </source>
</evidence>
<reference evidence="2" key="1">
    <citation type="journal article" date="2019" name="Int. J. Syst. Evol. Microbiol.">
        <title>The Global Catalogue of Microorganisms (GCM) 10K type strain sequencing project: providing services to taxonomists for standard genome sequencing and annotation.</title>
        <authorList>
            <consortium name="The Broad Institute Genomics Platform"/>
            <consortium name="The Broad Institute Genome Sequencing Center for Infectious Disease"/>
            <person name="Wu L."/>
            <person name="Ma J."/>
        </authorList>
    </citation>
    <scope>NUCLEOTIDE SEQUENCE [LARGE SCALE GENOMIC DNA]</scope>
    <source>
        <strain evidence="2">JCM 30346</strain>
    </source>
</reference>
<gene>
    <name evidence="1" type="ORF">ACFP1K_07080</name>
</gene>
<evidence type="ECO:0000313" key="2">
    <source>
        <dbReference type="Proteomes" id="UP001596137"/>
    </source>
</evidence>
<evidence type="ECO:0000313" key="1">
    <source>
        <dbReference type="EMBL" id="MFC6080918.1"/>
    </source>
</evidence>
<dbReference type="Proteomes" id="UP001596137">
    <property type="component" value="Unassembled WGS sequence"/>
</dbReference>
<dbReference type="EMBL" id="JBHSRF010000007">
    <property type="protein sequence ID" value="MFC6080918.1"/>
    <property type="molecule type" value="Genomic_DNA"/>
</dbReference>